<sequence length="192" mass="21368">MPQPLSLADLSRLHPIAAREARRVCRIARMPTQEREDVQQEMLLDLLGRIAAFDPSRGSLEAFATVCFRHRGIRLAERFRRERAARDDRGLDDPLLGTGKEHLTLAEVIPESEGYAAWCGQQTDAVAAVERRLDLDRASAALDGRDHPICAALVEHTPHELGRRGPLPRSVLYRRIAEMRLRLLAAGIAAAA</sequence>
<dbReference type="InterPro" id="IPR013325">
    <property type="entry name" value="RNA_pol_sigma_r2"/>
</dbReference>
<dbReference type="EMBL" id="JAFIRR010000016">
    <property type="protein sequence ID" value="MCO6415151.1"/>
    <property type="molecule type" value="Genomic_DNA"/>
</dbReference>
<keyword evidence="3" id="KW-1185">Reference proteome</keyword>
<evidence type="ECO:0000313" key="3">
    <source>
        <dbReference type="Proteomes" id="UP001523392"/>
    </source>
</evidence>
<feature type="domain" description="RNA polymerase sigma-70 region 2" evidence="1">
    <location>
        <begin position="20"/>
        <end position="76"/>
    </location>
</feature>
<reference evidence="2 3" key="1">
    <citation type="submission" date="2021-12" db="EMBL/GenBank/DDBJ databases">
        <title>Siccirubricoccus leaddurans sp. nov., a high concentration Zn2+ tolerance bacterium.</title>
        <authorList>
            <person name="Cao Y."/>
        </authorList>
    </citation>
    <scope>NUCLEOTIDE SEQUENCE [LARGE SCALE GENOMIC DNA]</scope>
    <source>
        <strain evidence="2 3">KC 17139</strain>
    </source>
</reference>
<evidence type="ECO:0000259" key="1">
    <source>
        <dbReference type="Pfam" id="PF04542"/>
    </source>
</evidence>
<name>A0ABT1CZQ3_9PROT</name>
<dbReference type="SUPFAM" id="SSF88946">
    <property type="entry name" value="Sigma2 domain of RNA polymerase sigma factors"/>
    <property type="match status" value="1"/>
</dbReference>
<protein>
    <recommendedName>
        <fullName evidence="1">RNA polymerase sigma-70 region 2 domain-containing protein</fullName>
    </recommendedName>
</protein>
<dbReference type="InterPro" id="IPR007627">
    <property type="entry name" value="RNA_pol_sigma70_r2"/>
</dbReference>
<proteinExistence type="predicted"/>
<dbReference type="Pfam" id="PF04542">
    <property type="entry name" value="Sigma70_r2"/>
    <property type="match status" value="1"/>
</dbReference>
<organism evidence="2 3">
    <name type="scientific">Siccirubricoccus soli</name>
    <dbReference type="NCBI Taxonomy" id="2899147"/>
    <lineage>
        <taxon>Bacteria</taxon>
        <taxon>Pseudomonadati</taxon>
        <taxon>Pseudomonadota</taxon>
        <taxon>Alphaproteobacteria</taxon>
        <taxon>Acetobacterales</taxon>
        <taxon>Roseomonadaceae</taxon>
        <taxon>Siccirubricoccus</taxon>
    </lineage>
</organism>
<evidence type="ECO:0000313" key="2">
    <source>
        <dbReference type="EMBL" id="MCO6415151.1"/>
    </source>
</evidence>
<accession>A0ABT1CZQ3</accession>
<comment type="caution">
    <text evidence="2">The sequence shown here is derived from an EMBL/GenBank/DDBJ whole genome shotgun (WGS) entry which is preliminary data.</text>
</comment>
<gene>
    <name evidence="2" type="ORF">JYK14_03040</name>
</gene>
<dbReference type="RefSeq" id="WP_256476110.1">
    <property type="nucleotide sequence ID" value="NZ_JAFIRR010000016.1"/>
</dbReference>
<dbReference type="Proteomes" id="UP001523392">
    <property type="component" value="Unassembled WGS sequence"/>
</dbReference>